<gene>
    <name evidence="1" type="ORF">GCM10010968_13190</name>
</gene>
<dbReference type="EMBL" id="BMLM01000001">
    <property type="protein sequence ID" value="GGN82918.1"/>
    <property type="molecule type" value="Genomic_DNA"/>
</dbReference>
<dbReference type="InterPro" id="IPR019646">
    <property type="entry name" value="Aminoglyc_AdlTrfase"/>
</dbReference>
<protein>
    <recommendedName>
        <fullName evidence="3">Aminoglycoside-2''-adenylyltransferase</fullName>
    </recommendedName>
</protein>
<evidence type="ECO:0000313" key="1">
    <source>
        <dbReference type="EMBL" id="GGN82918.1"/>
    </source>
</evidence>
<name>A0ABQ2KGU0_9MICO</name>
<dbReference type="RefSeq" id="WP_188717304.1">
    <property type="nucleotide sequence ID" value="NZ_BAABBD010000002.1"/>
</dbReference>
<evidence type="ECO:0000313" key="2">
    <source>
        <dbReference type="Proteomes" id="UP000626982"/>
    </source>
</evidence>
<dbReference type="Pfam" id="PF10706">
    <property type="entry name" value="Aminoglyc_resit"/>
    <property type="match status" value="1"/>
</dbReference>
<proteinExistence type="predicted"/>
<evidence type="ECO:0008006" key="3">
    <source>
        <dbReference type="Google" id="ProtNLM"/>
    </source>
</evidence>
<keyword evidence="2" id="KW-1185">Reference proteome</keyword>
<dbReference type="Gene3D" id="3.30.460.40">
    <property type="match status" value="1"/>
</dbReference>
<dbReference type="Proteomes" id="UP000626982">
    <property type="component" value="Unassembled WGS sequence"/>
</dbReference>
<sequence>MQSEEQRELYGGWADNWPADAAELLDGYSGTWWIGGGWALDATAGGSRPHGDLDIVIPRGELSLLRGWLGGRWQLWCAFQGAIKPLLPHDSDVLPLGTSSVWLRRSAYGQWEYQVLLDPSDGETWRFRRDTAVTMPLDEALVERDGIRYALPQIVLAYAAADRSDDETLEAALPQLDADARAWLAERIPADHAWQARLVEA</sequence>
<accession>A0ABQ2KGU0</accession>
<comment type="caution">
    <text evidence="1">The sequence shown here is derived from an EMBL/GenBank/DDBJ whole genome shotgun (WGS) entry which is preliminary data.</text>
</comment>
<organism evidence="1 2">
    <name type="scientific">Agrococcus terreus</name>
    <dbReference type="NCBI Taxonomy" id="574649"/>
    <lineage>
        <taxon>Bacteria</taxon>
        <taxon>Bacillati</taxon>
        <taxon>Actinomycetota</taxon>
        <taxon>Actinomycetes</taxon>
        <taxon>Micrococcales</taxon>
        <taxon>Microbacteriaceae</taxon>
        <taxon>Agrococcus</taxon>
    </lineage>
</organism>
<reference evidence="2" key="1">
    <citation type="journal article" date="2019" name="Int. J. Syst. Evol. Microbiol.">
        <title>The Global Catalogue of Microorganisms (GCM) 10K type strain sequencing project: providing services to taxonomists for standard genome sequencing and annotation.</title>
        <authorList>
            <consortium name="The Broad Institute Genomics Platform"/>
            <consortium name="The Broad Institute Genome Sequencing Center for Infectious Disease"/>
            <person name="Wu L."/>
            <person name="Ma J."/>
        </authorList>
    </citation>
    <scope>NUCLEOTIDE SEQUENCE [LARGE SCALE GENOMIC DNA]</scope>
    <source>
        <strain evidence="2">CGMCC 1.6960</strain>
    </source>
</reference>